<dbReference type="Gene3D" id="2.20.20.130">
    <property type="match status" value="1"/>
</dbReference>
<feature type="domain" description="SusD-like N-terminal" evidence="7">
    <location>
        <begin position="111"/>
        <end position="245"/>
    </location>
</feature>
<evidence type="ECO:0000256" key="4">
    <source>
        <dbReference type="ARBA" id="ARBA00023136"/>
    </source>
</evidence>
<comment type="similarity">
    <text evidence="2">Belongs to the SusD family.</text>
</comment>
<gene>
    <name evidence="8" type="ORF">K1Y79_18450</name>
</gene>
<dbReference type="InterPro" id="IPR033985">
    <property type="entry name" value="SusD-like_N"/>
</dbReference>
<evidence type="ECO:0000259" key="7">
    <source>
        <dbReference type="Pfam" id="PF14322"/>
    </source>
</evidence>
<dbReference type="EMBL" id="JAICCF010000003">
    <property type="protein sequence ID" value="MBW8686327.1"/>
    <property type="molecule type" value="Genomic_DNA"/>
</dbReference>
<evidence type="ECO:0000256" key="5">
    <source>
        <dbReference type="ARBA" id="ARBA00023237"/>
    </source>
</evidence>
<reference evidence="8 9" key="1">
    <citation type="submission" date="2021-08" db="EMBL/GenBank/DDBJ databases">
        <title>The genome sequence of Chitinophaga sp. B61.</title>
        <authorList>
            <person name="Zhang X."/>
        </authorList>
    </citation>
    <scope>NUCLEOTIDE SEQUENCE [LARGE SCALE GENOMIC DNA]</scope>
    <source>
        <strain evidence="8 9">B61</strain>
    </source>
</reference>
<keyword evidence="3" id="KW-0732">Signal</keyword>
<keyword evidence="4" id="KW-0472">Membrane</keyword>
<proteinExistence type="inferred from homology"/>
<evidence type="ECO:0000259" key="6">
    <source>
        <dbReference type="Pfam" id="PF07980"/>
    </source>
</evidence>
<evidence type="ECO:0000256" key="3">
    <source>
        <dbReference type="ARBA" id="ARBA00022729"/>
    </source>
</evidence>
<feature type="domain" description="RagB/SusD" evidence="6">
    <location>
        <begin position="365"/>
        <end position="447"/>
    </location>
</feature>
<evidence type="ECO:0000313" key="8">
    <source>
        <dbReference type="EMBL" id="MBW8686327.1"/>
    </source>
</evidence>
<dbReference type="Pfam" id="PF07980">
    <property type="entry name" value="SusD_RagB"/>
    <property type="match status" value="1"/>
</dbReference>
<dbReference type="Pfam" id="PF14322">
    <property type="entry name" value="SusD-like_3"/>
    <property type="match status" value="1"/>
</dbReference>
<comment type="subcellular location">
    <subcellularLocation>
        <location evidence="1">Cell outer membrane</location>
    </subcellularLocation>
</comment>
<keyword evidence="9" id="KW-1185">Reference proteome</keyword>
<name>A0ABS7GI47_9BACT</name>
<dbReference type="InterPro" id="IPR011990">
    <property type="entry name" value="TPR-like_helical_dom_sf"/>
</dbReference>
<accession>A0ABS7GI47</accession>
<sequence>MKTLIKYNKLISLTVAFLLLFGCKKDFLEIDDNTSLYRQTYVKDLSTMQDFLRGIYFRYAVNFELSTSQAYPEVVADNMKPVAQFGCFLTTHYSWTQKAELGDGVDYPGLSLEATAMNSLWKVGYQIANACSFVISETDRYRSENPHLADDIKGQAYAIRALTHFKLVNVFAQPISFSAEGNHPGIPYITSHDISKPVIRLGVSDVYQNIIQDYQRSIMLFTNPNTDPKVMNVYAAKALLARTYLFKGDFTNALNLAAEVASNYPLMTIAQGYPDKIFHSVKSSETETLYQLAPYGTVNIPFSFLGFMVNGFSMGFSATKDIANILIENPADVRAKWVKYDQGDWQIVKFPQDAAPEINPAVNDPKSAYYPPVIRSSEMYLTVSEAAAKLGDRSTALKYLNAIRKRANPDVMDIEASGKALLDSIYKERRKELAFEGLRMFDLQRNQQGVFREDAIFQYAKALPFPSNMAIAPIPLKDVQLSSMSQNDGY</sequence>
<evidence type="ECO:0000256" key="2">
    <source>
        <dbReference type="ARBA" id="ARBA00006275"/>
    </source>
</evidence>
<dbReference type="PROSITE" id="PS51257">
    <property type="entry name" value="PROKAR_LIPOPROTEIN"/>
    <property type="match status" value="1"/>
</dbReference>
<dbReference type="InterPro" id="IPR012944">
    <property type="entry name" value="SusD_RagB_dom"/>
</dbReference>
<keyword evidence="5" id="KW-0998">Cell outer membrane</keyword>
<dbReference type="Gene3D" id="1.25.40.900">
    <property type="match status" value="1"/>
</dbReference>
<evidence type="ECO:0000256" key="1">
    <source>
        <dbReference type="ARBA" id="ARBA00004442"/>
    </source>
</evidence>
<protein>
    <submittedName>
        <fullName evidence="8">RagB/SusD family nutrient uptake outer membrane protein</fullName>
    </submittedName>
</protein>
<comment type="caution">
    <text evidence="8">The sequence shown here is derived from an EMBL/GenBank/DDBJ whole genome shotgun (WGS) entry which is preliminary data.</text>
</comment>
<dbReference type="SUPFAM" id="SSF48452">
    <property type="entry name" value="TPR-like"/>
    <property type="match status" value="1"/>
</dbReference>
<organism evidence="8 9">
    <name type="scientific">Chitinophaga rhizophila</name>
    <dbReference type="NCBI Taxonomy" id="2866212"/>
    <lineage>
        <taxon>Bacteria</taxon>
        <taxon>Pseudomonadati</taxon>
        <taxon>Bacteroidota</taxon>
        <taxon>Chitinophagia</taxon>
        <taxon>Chitinophagales</taxon>
        <taxon>Chitinophagaceae</taxon>
        <taxon>Chitinophaga</taxon>
    </lineage>
</organism>
<dbReference type="Gene3D" id="1.25.40.390">
    <property type="match status" value="1"/>
</dbReference>
<dbReference type="RefSeq" id="WP_220251637.1">
    <property type="nucleotide sequence ID" value="NZ_JAICCF010000003.1"/>
</dbReference>
<evidence type="ECO:0000313" key="9">
    <source>
        <dbReference type="Proteomes" id="UP000812961"/>
    </source>
</evidence>
<dbReference type="Proteomes" id="UP000812961">
    <property type="component" value="Unassembled WGS sequence"/>
</dbReference>